<evidence type="ECO:0000313" key="2">
    <source>
        <dbReference type="EMBL" id="VYT67292.1"/>
    </source>
</evidence>
<gene>
    <name evidence="2" type="ORF">PALFYP105_02207</name>
</gene>
<dbReference type="EMBL" id="CACRUS010000002">
    <property type="protein sequence ID" value="VYT67292.1"/>
    <property type="molecule type" value="Genomic_DNA"/>
</dbReference>
<name>A0A6N2YPH6_ENTAG</name>
<keyword evidence="1" id="KW-0472">Membrane</keyword>
<protein>
    <submittedName>
        <fullName evidence="2">Uncharacterized protein</fullName>
    </submittedName>
</protein>
<sequence length="87" mass="9651">MEKAIVVNRQVLTSRPQAVLMVHSLNGYTVCVIPAAFSLVVGQELYRPEHHRGVWRVSGSNDLFPANVTGSMTLDEAQRAFNQILSQ</sequence>
<accession>A0A6N2YPH6</accession>
<proteinExistence type="predicted"/>
<reference evidence="2" key="1">
    <citation type="submission" date="2019-11" db="EMBL/GenBank/DDBJ databases">
        <authorList>
            <person name="Feng L."/>
        </authorList>
    </citation>
    <scope>NUCLEOTIDE SEQUENCE</scope>
    <source>
        <strain evidence="2">PagglomeransLFYP105</strain>
    </source>
</reference>
<feature type="transmembrane region" description="Helical" evidence="1">
    <location>
        <begin position="20"/>
        <end position="42"/>
    </location>
</feature>
<keyword evidence="1" id="KW-1133">Transmembrane helix</keyword>
<dbReference type="AlphaFoldDB" id="A0A6N2YPH6"/>
<keyword evidence="1" id="KW-0812">Transmembrane</keyword>
<evidence type="ECO:0000256" key="1">
    <source>
        <dbReference type="SAM" id="Phobius"/>
    </source>
</evidence>
<organism evidence="2">
    <name type="scientific">Enterobacter agglomerans</name>
    <name type="common">Erwinia herbicola</name>
    <name type="synonym">Pantoea agglomerans</name>
    <dbReference type="NCBI Taxonomy" id="549"/>
    <lineage>
        <taxon>Bacteria</taxon>
        <taxon>Pseudomonadati</taxon>
        <taxon>Pseudomonadota</taxon>
        <taxon>Gammaproteobacteria</taxon>
        <taxon>Enterobacterales</taxon>
        <taxon>Erwiniaceae</taxon>
        <taxon>Pantoea</taxon>
        <taxon>Pantoea agglomerans group</taxon>
    </lineage>
</organism>